<dbReference type="Bgee" id="ENSCATG00000017309">
    <property type="expression patterns" value="Expressed in frontal cortex and 12 other cell types or tissues"/>
</dbReference>
<protein>
    <recommendedName>
        <fullName evidence="4">Secreted protein</fullName>
    </recommendedName>
</protein>
<keyword evidence="3" id="KW-1185">Reference proteome</keyword>
<evidence type="ECO:0000256" key="1">
    <source>
        <dbReference type="SAM" id="SignalP"/>
    </source>
</evidence>
<dbReference type="AlphaFoldDB" id="A0A2K5KWV4"/>
<feature type="signal peptide" evidence="1">
    <location>
        <begin position="1"/>
        <end position="19"/>
    </location>
</feature>
<accession>A0A2K5KWV4</accession>
<organism evidence="2 3">
    <name type="scientific">Cercocebus atys</name>
    <name type="common">Sooty mangabey</name>
    <name type="synonym">Cercocebus torquatus atys</name>
    <dbReference type="NCBI Taxonomy" id="9531"/>
    <lineage>
        <taxon>Eukaryota</taxon>
        <taxon>Metazoa</taxon>
        <taxon>Chordata</taxon>
        <taxon>Craniata</taxon>
        <taxon>Vertebrata</taxon>
        <taxon>Euteleostomi</taxon>
        <taxon>Mammalia</taxon>
        <taxon>Eutheria</taxon>
        <taxon>Euarchontoglires</taxon>
        <taxon>Primates</taxon>
        <taxon>Haplorrhini</taxon>
        <taxon>Catarrhini</taxon>
        <taxon>Cercopithecidae</taxon>
        <taxon>Cercopithecinae</taxon>
        <taxon>Cercocebus</taxon>
    </lineage>
</organism>
<evidence type="ECO:0000313" key="3">
    <source>
        <dbReference type="Proteomes" id="UP000233060"/>
    </source>
</evidence>
<reference evidence="2" key="2">
    <citation type="submission" date="2025-09" db="UniProtKB">
        <authorList>
            <consortium name="Ensembl"/>
        </authorList>
    </citation>
    <scope>IDENTIFICATION</scope>
</reference>
<dbReference type="OMA" id="KWWVLGN"/>
<evidence type="ECO:0008006" key="4">
    <source>
        <dbReference type="Google" id="ProtNLM"/>
    </source>
</evidence>
<proteinExistence type="predicted"/>
<name>A0A2K5KWV4_CERAT</name>
<evidence type="ECO:0000313" key="2">
    <source>
        <dbReference type="Ensembl" id="ENSCATP00000005167.1"/>
    </source>
</evidence>
<dbReference type="Proteomes" id="UP000233060">
    <property type="component" value="Unassembled WGS sequence"/>
</dbReference>
<dbReference type="Ensembl" id="ENSCATT00000019771.1">
    <property type="protein sequence ID" value="ENSCATP00000005167.1"/>
    <property type="gene ID" value="ENSCATG00000017309.1"/>
</dbReference>
<feature type="chain" id="PRO_5014343496" description="Secreted protein" evidence="1">
    <location>
        <begin position="20"/>
        <end position="101"/>
    </location>
</feature>
<dbReference type="GeneTree" id="ENSGT00910000147605"/>
<reference evidence="2" key="1">
    <citation type="submission" date="2025-08" db="UniProtKB">
        <authorList>
            <consortium name="Ensembl"/>
        </authorList>
    </citation>
    <scope>IDENTIFICATION</scope>
</reference>
<keyword evidence="1" id="KW-0732">Signal</keyword>
<sequence length="101" mass="11425">MKWWVLGNLLSVQLHLCSFNSFQAQKTKTNIRSLHMEGCILVKKKEIRDATLLPLLVFPFHEIKKASILFQALVLGNLEYDTLCHTPQPCFPRGISGTGSI</sequence>